<dbReference type="EMBL" id="BARU01007948">
    <property type="protein sequence ID" value="GAH34639.1"/>
    <property type="molecule type" value="Genomic_DNA"/>
</dbReference>
<dbReference type="InterPro" id="IPR041255">
    <property type="entry name" value="LpxI_N"/>
</dbReference>
<dbReference type="AlphaFoldDB" id="X1FZ76"/>
<accession>X1FZ76</accession>
<proteinExistence type="predicted"/>
<protein>
    <recommendedName>
        <fullName evidence="4">DUF1009 domain-containing protein</fullName>
    </recommendedName>
</protein>
<evidence type="ECO:0000259" key="2">
    <source>
        <dbReference type="Pfam" id="PF17930"/>
    </source>
</evidence>
<feature type="domain" description="LpxI N-terminal" evidence="2">
    <location>
        <begin position="6"/>
        <end position="135"/>
    </location>
</feature>
<dbReference type="Gene3D" id="3.40.50.20">
    <property type="match status" value="1"/>
</dbReference>
<dbReference type="Pfam" id="PF17930">
    <property type="entry name" value="LpxI_N"/>
    <property type="match status" value="1"/>
</dbReference>
<dbReference type="PANTHER" id="PTHR39962">
    <property type="entry name" value="BLL4848 PROTEIN"/>
    <property type="match status" value="1"/>
</dbReference>
<name>X1FZ76_9ZZZZ</name>
<dbReference type="InterPro" id="IPR053174">
    <property type="entry name" value="LpxI"/>
</dbReference>
<comment type="caution">
    <text evidence="3">The sequence shown here is derived from an EMBL/GenBank/DDBJ whole genome shotgun (WGS) entry which is preliminary data.</text>
</comment>
<dbReference type="InterPro" id="IPR043167">
    <property type="entry name" value="LpxI_C_sf"/>
</dbReference>
<feature type="domain" description="LpxI C-terminal" evidence="1">
    <location>
        <begin position="139"/>
        <end position="265"/>
    </location>
</feature>
<evidence type="ECO:0008006" key="4">
    <source>
        <dbReference type="Google" id="ProtNLM"/>
    </source>
</evidence>
<dbReference type="InterPro" id="IPR010415">
    <property type="entry name" value="LpxI_C"/>
</dbReference>
<dbReference type="Gene3D" id="3.40.140.80">
    <property type="match status" value="1"/>
</dbReference>
<dbReference type="PANTHER" id="PTHR39962:SF1">
    <property type="entry name" value="LPXI FAMILY PROTEIN"/>
    <property type="match status" value="1"/>
</dbReference>
<dbReference type="Pfam" id="PF06230">
    <property type="entry name" value="LpxI_C"/>
    <property type="match status" value="1"/>
</dbReference>
<evidence type="ECO:0000313" key="3">
    <source>
        <dbReference type="EMBL" id="GAH34639.1"/>
    </source>
</evidence>
<gene>
    <name evidence="3" type="ORF">S03H2_15614</name>
</gene>
<organism evidence="3">
    <name type="scientific">marine sediment metagenome</name>
    <dbReference type="NCBI Taxonomy" id="412755"/>
    <lineage>
        <taxon>unclassified sequences</taxon>
        <taxon>metagenomes</taxon>
        <taxon>ecological metagenomes</taxon>
    </lineage>
</organism>
<sequence length="268" mass="29436">MTNNSIALIAGNGRFPIIFAQETHKQGRKITAIAIKEETSPELADCVDKIFWIGVGELKKVLDILVDERIKEVVMAGQIKAIRLFRGEAKPDSELSYILKAIKSRQPYIIFREVSKRLGKLGIRLLDSSTYLSHLLAEKGVITVVKPTAEQLEDIKFGKKIVRKIARLEIGQTVVVRDKVVLAVEAIEGTDQAIKRGGTLAKGAVVVKASKPRHDMRFDIPVIGPQTIKSMQAADARCLAIEAKKSLLIDRDQTIGLADNSGICIAAF</sequence>
<reference evidence="3" key="1">
    <citation type="journal article" date="2014" name="Front. Microbiol.">
        <title>High frequency of phylogenetically diverse reductive dehalogenase-homologous genes in deep subseafloor sedimentary metagenomes.</title>
        <authorList>
            <person name="Kawai M."/>
            <person name="Futagami T."/>
            <person name="Toyoda A."/>
            <person name="Takaki Y."/>
            <person name="Nishi S."/>
            <person name="Hori S."/>
            <person name="Arai W."/>
            <person name="Tsubouchi T."/>
            <person name="Morono Y."/>
            <person name="Uchiyama I."/>
            <person name="Ito T."/>
            <person name="Fujiyama A."/>
            <person name="Inagaki F."/>
            <person name="Takami H."/>
        </authorList>
    </citation>
    <scope>NUCLEOTIDE SEQUENCE</scope>
    <source>
        <strain evidence="3">Expedition CK06-06</strain>
    </source>
</reference>
<evidence type="ECO:0000259" key="1">
    <source>
        <dbReference type="Pfam" id="PF06230"/>
    </source>
</evidence>